<gene>
    <name evidence="1" type="ORF">PFISCL1PPCAC_18471</name>
</gene>
<dbReference type="Proteomes" id="UP001432322">
    <property type="component" value="Unassembled WGS sequence"/>
</dbReference>
<evidence type="ECO:0000313" key="2">
    <source>
        <dbReference type="Proteomes" id="UP001432322"/>
    </source>
</evidence>
<proteinExistence type="predicted"/>
<protein>
    <recommendedName>
        <fullName evidence="3">Galectin</fullName>
    </recommendedName>
</protein>
<reference evidence="1" key="1">
    <citation type="submission" date="2023-10" db="EMBL/GenBank/DDBJ databases">
        <title>Genome assembly of Pristionchus species.</title>
        <authorList>
            <person name="Yoshida K."/>
            <person name="Sommer R.J."/>
        </authorList>
    </citation>
    <scope>NUCLEOTIDE SEQUENCE</scope>
    <source>
        <strain evidence="1">RS5133</strain>
    </source>
</reference>
<organism evidence="1 2">
    <name type="scientific">Pristionchus fissidentatus</name>
    <dbReference type="NCBI Taxonomy" id="1538716"/>
    <lineage>
        <taxon>Eukaryota</taxon>
        <taxon>Metazoa</taxon>
        <taxon>Ecdysozoa</taxon>
        <taxon>Nematoda</taxon>
        <taxon>Chromadorea</taxon>
        <taxon>Rhabditida</taxon>
        <taxon>Rhabditina</taxon>
        <taxon>Diplogasteromorpha</taxon>
        <taxon>Diplogasteroidea</taxon>
        <taxon>Neodiplogasteridae</taxon>
        <taxon>Pristionchus</taxon>
    </lineage>
</organism>
<accession>A0AAV5WBH0</accession>
<name>A0AAV5WBH0_9BILA</name>
<feature type="non-terminal residue" evidence="1">
    <location>
        <position position="1"/>
    </location>
</feature>
<keyword evidence="2" id="KW-1185">Reference proteome</keyword>
<comment type="caution">
    <text evidence="1">The sequence shown here is derived from an EMBL/GenBank/DDBJ whole genome shotgun (WGS) entry which is preliminary data.</text>
</comment>
<evidence type="ECO:0008006" key="3">
    <source>
        <dbReference type="Google" id="ProtNLM"/>
    </source>
</evidence>
<sequence length="93" mass="10096">LQITGSDSNTGFRPLHGAQWEIGSRIQFVFEAIDIGTPTQVQLRLEPHEAPGSIRWSGNVMVAGAGSETHYTIDGKMIVPSSDAVVSMNLRPY</sequence>
<dbReference type="AlphaFoldDB" id="A0AAV5WBH0"/>
<evidence type="ECO:0000313" key="1">
    <source>
        <dbReference type="EMBL" id="GMT27174.1"/>
    </source>
</evidence>
<dbReference type="EMBL" id="BTSY01000005">
    <property type="protein sequence ID" value="GMT27174.1"/>
    <property type="molecule type" value="Genomic_DNA"/>
</dbReference>